<feature type="compositionally biased region" description="Basic and acidic residues" evidence="1">
    <location>
        <begin position="206"/>
        <end position="215"/>
    </location>
</feature>
<dbReference type="AlphaFoldDB" id="B0D7R5"/>
<name>B0D7R5_LACBS</name>
<feature type="region of interest" description="Disordered" evidence="1">
    <location>
        <begin position="124"/>
        <end position="157"/>
    </location>
</feature>
<keyword evidence="3" id="KW-1185">Reference proteome</keyword>
<sequence>MLDAFKIKPFDLTPIFAEWTNGPIFSGNPKKDLPVDEWLDQIKAGCIERGVPEEYWYKVAQHFMGPKAKARLHELKQIIVKVHGGKYRWTWKKFKVAMQNMGWGIDKDATETIKVQGKSSGLWFMRKKDKEDDKTTPATTDESPERTPPTRSNSMFFFNKKPVEEPCGSEQFEVVSRPSMRDRAATVDASSSTSFWPARRPSVSGSKDETPERPGHQKSKSTSAVVTTTSHSNISRPTTPQRSQTTDEVAVTTIANAPVWLLNACTALDYITSEHPKAMSVLSAILITAGSLPAIPAISAGAGGAVLASGAAHAIGAIAVGLGQVLGASIKNSQAQTQTPAGH</sequence>
<protein>
    <submittedName>
        <fullName evidence="2">Predicted protein</fullName>
    </submittedName>
</protein>
<feature type="compositionally biased region" description="Basic and acidic residues" evidence="1">
    <location>
        <begin position="126"/>
        <end position="135"/>
    </location>
</feature>
<dbReference type="HOGENOM" id="CLU_074149_0_0_1"/>
<reference evidence="2 3" key="1">
    <citation type="journal article" date="2008" name="Nature">
        <title>The genome of Laccaria bicolor provides insights into mycorrhizal symbiosis.</title>
        <authorList>
            <person name="Martin F."/>
            <person name="Aerts A."/>
            <person name="Ahren D."/>
            <person name="Brun A."/>
            <person name="Danchin E.G.J."/>
            <person name="Duchaussoy F."/>
            <person name="Gibon J."/>
            <person name="Kohler A."/>
            <person name="Lindquist E."/>
            <person name="Pereda V."/>
            <person name="Salamov A."/>
            <person name="Shapiro H.J."/>
            <person name="Wuyts J."/>
            <person name="Blaudez D."/>
            <person name="Buee M."/>
            <person name="Brokstein P."/>
            <person name="Canbaeck B."/>
            <person name="Cohen D."/>
            <person name="Courty P.E."/>
            <person name="Coutinho P.M."/>
            <person name="Delaruelle C."/>
            <person name="Detter J.C."/>
            <person name="Deveau A."/>
            <person name="DiFazio S."/>
            <person name="Duplessis S."/>
            <person name="Fraissinet-Tachet L."/>
            <person name="Lucic E."/>
            <person name="Frey-Klett P."/>
            <person name="Fourrey C."/>
            <person name="Feussner I."/>
            <person name="Gay G."/>
            <person name="Grimwood J."/>
            <person name="Hoegger P.J."/>
            <person name="Jain P."/>
            <person name="Kilaru S."/>
            <person name="Labbe J."/>
            <person name="Lin Y.C."/>
            <person name="Legue V."/>
            <person name="Le Tacon F."/>
            <person name="Marmeisse R."/>
            <person name="Melayah D."/>
            <person name="Montanini B."/>
            <person name="Muratet M."/>
            <person name="Nehls U."/>
            <person name="Niculita-Hirzel H."/>
            <person name="Oudot-Le Secq M.P."/>
            <person name="Peter M."/>
            <person name="Quesneville H."/>
            <person name="Rajashekar B."/>
            <person name="Reich M."/>
            <person name="Rouhier N."/>
            <person name="Schmutz J."/>
            <person name="Yin T."/>
            <person name="Chalot M."/>
            <person name="Henrissat B."/>
            <person name="Kuees U."/>
            <person name="Lucas S."/>
            <person name="Van de Peer Y."/>
            <person name="Podila G.K."/>
            <person name="Polle A."/>
            <person name="Pukkila P.J."/>
            <person name="Richardson P.M."/>
            <person name="Rouze P."/>
            <person name="Sanders I.R."/>
            <person name="Stajich J.E."/>
            <person name="Tunlid A."/>
            <person name="Tuskan G."/>
            <person name="Grigoriev I.V."/>
        </authorList>
    </citation>
    <scope>NUCLEOTIDE SEQUENCE [LARGE SCALE GENOMIC DNA]</scope>
    <source>
        <strain evidence="3">S238N-H82 / ATCC MYA-4686</strain>
    </source>
</reference>
<dbReference type="GeneID" id="6075447"/>
<organism evidence="3">
    <name type="scientific">Laccaria bicolor (strain S238N-H82 / ATCC MYA-4686)</name>
    <name type="common">Bicoloured deceiver</name>
    <name type="synonym">Laccaria laccata var. bicolor</name>
    <dbReference type="NCBI Taxonomy" id="486041"/>
    <lineage>
        <taxon>Eukaryota</taxon>
        <taxon>Fungi</taxon>
        <taxon>Dikarya</taxon>
        <taxon>Basidiomycota</taxon>
        <taxon>Agaricomycotina</taxon>
        <taxon>Agaricomycetes</taxon>
        <taxon>Agaricomycetidae</taxon>
        <taxon>Agaricales</taxon>
        <taxon>Agaricineae</taxon>
        <taxon>Hydnangiaceae</taxon>
        <taxon>Laccaria</taxon>
    </lineage>
</organism>
<dbReference type="Proteomes" id="UP000001194">
    <property type="component" value="Unassembled WGS sequence"/>
</dbReference>
<dbReference type="EMBL" id="DS547099">
    <property type="protein sequence ID" value="EDR09694.1"/>
    <property type="molecule type" value="Genomic_DNA"/>
</dbReference>
<gene>
    <name evidence="2" type="ORF">LACBIDRAFT_326235</name>
</gene>
<evidence type="ECO:0000313" key="2">
    <source>
        <dbReference type="EMBL" id="EDR09694.1"/>
    </source>
</evidence>
<dbReference type="KEGG" id="lbc:LACBIDRAFT_326235"/>
<accession>B0D7R5</accession>
<dbReference type="InParanoid" id="B0D7R5"/>
<dbReference type="RefSeq" id="XP_001880043.1">
    <property type="nucleotide sequence ID" value="XM_001880008.1"/>
</dbReference>
<evidence type="ECO:0000256" key="1">
    <source>
        <dbReference type="SAM" id="MobiDB-lite"/>
    </source>
</evidence>
<evidence type="ECO:0000313" key="3">
    <source>
        <dbReference type="Proteomes" id="UP000001194"/>
    </source>
</evidence>
<proteinExistence type="predicted"/>
<feature type="region of interest" description="Disordered" evidence="1">
    <location>
        <begin position="172"/>
        <end position="247"/>
    </location>
</feature>
<feature type="compositionally biased region" description="Polar residues" evidence="1">
    <location>
        <begin position="231"/>
        <end position="247"/>
    </location>
</feature>
<feature type="compositionally biased region" description="Low complexity" evidence="1">
    <location>
        <begin position="220"/>
        <end position="230"/>
    </location>
</feature>
<dbReference type="OrthoDB" id="3250110at2759"/>